<dbReference type="GO" id="GO:0002161">
    <property type="term" value="F:aminoacyl-tRNA deacylase activity"/>
    <property type="evidence" value="ECO:0007669"/>
    <property type="project" value="InterPro"/>
</dbReference>
<proteinExistence type="predicted"/>
<dbReference type="PANTHER" id="PTHR42780:SF1">
    <property type="entry name" value="ISOLEUCINE--TRNA LIGASE, CYTOPLASMIC"/>
    <property type="match status" value="1"/>
</dbReference>
<keyword evidence="7" id="KW-1185">Reference proteome</keyword>
<dbReference type="InterPro" id="IPR009008">
    <property type="entry name" value="Val/Leu/Ile-tRNA-synth_edit"/>
</dbReference>
<dbReference type="GO" id="GO:0005524">
    <property type="term" value="F:ATP binding"/>
    <property type="evidence" value="ECO:0007669"/>
    <property type="project" value="UniProtKB-KW"/>
</dbReference>
<dbReference type="PRINTS" id="PR00984">
    <property type="entry name" value="TRNASYNTHILE"/>
</dbReference>
<dbReference type="PANTHER" id="PTHR42780">
    <property type="entry name" value="SOLEUCYL-TRNA SYNTHETASE"/>
    <property type="match status" value="1"/>
</dbReference>
<dbReference type="GO" id="GO:0003677">
    <property type="term" value="F:DNA binding"/>
    <property type="evidence" value="ECO:0007669"/>
    <property type="project" value="InterPro"/>
</dbReference>
<evidence type="ECO:0000313" key="6">
    <source>
        <dbReference type="EMBL" id="CAI9294357.1"/>
    </source>
</evidence>
<evidence type="ECO:0000256" key="3">
    <source>
        <dbReference type="ARBA" id="ARBA00022840"/>
    </source>
</evidence>
<dbReference type="GO" id="GO:0006428">
    <property type="term" value="P:isoleucyl-tRNA aminoacylation"/>
    <property type="evidence" value="ECO:0007669"/>
    <property type="project" value="InterPro"/>
</dbReference>
<gene>
    <name evidence="6" type="ORF">LSALG_LOCUS33343</name>
</gene>
<protein>
    <recommendedName>
        <fullName evidence="8">Isoleucyl-tRNA synthetase</fullName>
    </recommendedName>
</protein>
<dbReference type="EMBL" id="OX465083">
    <property type="protein sequence ID" value="CAI9294357.1"/>
    <property type="molecule type" value="Genomic_DNA"/>
</dbReference>
<evidence type="ECO:0000256" key="1">
    <source>
        <dbReference type="ARBA" id="ARBA00022598"/>
    </source>
</evidence>
<keyword evidence="4" id="KW-0648">Protein biosynthesis</keyword>
<dbReference type="GO" id="GO:0004822">
    <property type="term" value="F:isoleucine-tRNA ligase activity"/>
    <property type="evidence" value="ECO:0007669"/>
    <property type="project" value="InterPro"/>
</dbReference>
<evidence type="ECO:0000256" key="2">
    <source>
        <dbReference type="ARBA" id="ARBA00022741"/>
    </source>
</evidence>
<dbReference type="InterPro" id="IPR036078">
    <property type="entry name" value="Spo11/TopoVI_A_sf"/>
</dbReference>
<evidence type="ECO:0000256" key="5">
    <source>
        <dbReference type="ARBA" id="ARBA00023146"/>
    </source>
</evidence>
<sequence length="346" mass="38848">MLSRRFIRSCHRSYRTTTVPHRIIKTIATDAPLHYLSFFKCATAQCNGFLGGFKVMPYSTGCKTPLYNFEANSNYKEVPDPKIMVTFLVVDDEDGAAFVAWKTTPWILPRNLALCVNSNFVYVKVKSISIGKIYVVAESRLSELPVEKAKKGKPNGVVYDKTKGSSSNCGKAKNFMVAYEVLDKFQGSSLSGTGIVHCPPAFGEDDYRVCLENQIIHKGENLVMVVNDDGCFTERVIDFIGRYVKEADKDIIQADKSRLVKSGSFTHSYPFCWRSDTLLIYRAVPSWFLLHCMSKAFPEMPIFGLVDWNPAGLAILCTFNYGSIGMGLEAYKYACNNQVVVEIKER</sequence>
<dbReference type="Gene3D" id="3.90.740.10">
    <property type="entry name" value="Valyl/Leucyl/Isoleucyl-tRNA synthetase, editing domain"/>
    <property type="match status" value="1"/>
</dbReference>
<dbReference type="GO" id="GO:0005694">
    <property type="term" value="C:chromosome"/>
    <property type="evidence" value="ECO:0007669"/>
    <property type="project" value="InterPro"/>
</dbReference>
<keyword evidence="5" id="KW-0030">Aminoacyl-tRNA synthetase</keyword>
<keyword evidence="3" id="KW-0067">ATP-binding</keyword>
<dbReference type="SUPFAM" id="SSF52374">
    <property type="entry name" value="Nucleotidylyl transferase"/>
    <property type="match status" value="1"/>
</dbReference>
<dbReference type="SUPFAM" id="SSF50677">
    <property type="entry name" value="ValRS/IleRS/LeuRS editing domain"/>
    <property type="match status" value="1"/>
</dbReference>
<evidence type="ECO:0000313" key="7">
    <source>
        <dbReference type="Proteomes" id="UP001177003"/>
    </source>
</evidence>
<dbReference type="AlphaFoldDB" id="A0AA36EG43"/>
<dbReference type="InterPro" id="IPR002301">
    <property type="entry name" value="Ile-tRNA-ligase"/>
</dbReference>
<name>A0AA36EG43_LACSI</name>
<dbReference type="Proteomes" id="UP001177003">
    <property type="component" value="Chromosome 7"/>
</dbReference>
<organism evidence="6 7">
    <name type="scientific">Lactuca saligna</name>
    <name type="common">Willowleaf lettuce</name>
    <dbReference type="NCBI Taxonomy" id="75948"/>
    <lineage>
        <taxon>Eukaryota</taxon>
        <taxon>Viridiplantae</taxon>
        <taxon>Streptophyta</taxon>
        <taxon>Embryophyta</taxon>
        <taxon>Tracheophyta</taxon>
        <taxon>Spermatophyta</taxon>
        <taxon>Magnoliopsida</taxon>
        <taxon>eudicotyledons</taxon>
        <taxon>Gunneridae</taxon>
        <taxon>Pentapetalae</taxon>
        <taxon>asterids</taxon>
        <taxon>campanulids</taxon>
        <taxon>Asterales</taxon>
        <taxon>Asteraceae</taxon>
        <taxon>Cichorioideae</taxon>
        <taxon>Cichorieae</taxon>
        <taxon>Lactucinae</taxon>
        <taxon>Lactuca</taxon>
    </lineage>
</organism>
<keyword evidence="1" id="KW-0436">Ligase</keyword>
<keyword evidence="2" id="KW-0547">Nucleotide-binding</keyword>
<reference evidence="6" key="1">
    <citation type="submission" date="2023-04" db="EMBL/GenBank/DDBJ databases">
        <authorList>
            <person name="Vijverberg K."/>
            <person name="Xiong W."/>
            <person name="Schranz E."/>
        </authorList>
    </citation>
    <scope>NUCLEOTIDE SEQUENCE</scope>
</reference>
<evidence type="ECO:0008006" key="8">
    <source>
        <dbReference type="Google" id="ProtNLM"/>
    </source>
</evidence>
<dbReference type="SUPFAM" id="SSF56726">
    <property type="entry name" value="DNA topoisomerase IV, alpha subunit"/>
    <property type="match status" value="1"/>
</dbReference>
<evidence type="ECO:0000256" key="4">
    <source>
        <dbReference type="ARBA" id="ARBA00022917"/>
    </source>
</evidence>
<accession>A0AA36EG43</accession>
<dbReference type="InterPro" id="IPR023586">
    <property type="entry name" value="Ile-tRNA-ligase_type2"/>
</dbReference>